<organism evidence="5 6">
    <name type="scientific">Steinernema hermaphroditum</name>
    <dbReference type="NCBI Taxonomy" id="289476"/>
    <lineage>
        <taxon>Eukaryota</taxon>
        <taxon>Metazoa</taxon>
        <taxon>Ecdysozoa</taxon>
        <taxon>Nematoda</taxon>
        <taxon>Chromadorea</taxon>
        <taxon>Rhabditida</taxon>
        <taxon>Tylenchina</taxon>
        <taxon>Panagrolaimomorpha</taxon>
        <taxon>Strongyloidoidea</taxon>
        <taxon>Steinernematidae</taxon>
        <taxon>Steinernema</taxon>
    </lineage>
</organism>
<keyword evidence="1" id="KW-0175">Coiled coil</keyword>
<dbReference type="Gene3D" id="1.10.510.10">
    <property type="entry name" value="Transferase(Phosphotransferase) domain 1"/>
    <property type="match status" value="1"/>
</dbReference>
<evidence type="ECO:0000313" key="5">
    <source>
        <dbReference type="EMBL" id="KAK0412965.1"/>
    </source>
</evidence>
<feature type="region of interest" description="Disordered" evidence="2">
    <location>
        <begin position="306"/>
        <end position="376"/>
    </location>
</feature>
<feature type="coiled-coil region" evidence="1">
    <location>
        <begin position="60"/>
        <end position="87"/>
    </location>
</feature>
<dbReference type="EMBL" id="JAUCMV010000003">
    <property type="protein sequence ID" value="KAK0412965.1"/>
    <property type="molecule type" value="Genomic_DNA"/>
</dbReference>
<feature type="region of interest" description="Disordered" evidence="2">
    <location>
        <begin position="397"/>
        <end position="426"/>
    </location>
</feature>
<evidence type="ECO:0000313" key="6">
    <source>
        <dbReference type="Proteomes" id="UP001175271"/>
    </source>
</evidence>
<evidence type="ECO:0000256" key="3">
    <source>
        <dbReference type="SAM" id="SignalP"/>
    </source>
</evidence>
<keyword evidence="3" id="KW-0732">Signal</keyword>
<dbReference type="GO" id="GO:0005524">
    <property type="term" value="F:ATP binding"/>
    <property type="evidence" value="ECO:0007669"/>
    <property type="project" value="InterPro"/>
</dbReference>
<sequence length="735" mass="82928">MARSVWLLWILPALFAVTSGALPKRYEGYEHCDLKLFPSSYFHAVTCRGFARVAMNVTDVDTMNKKIDTLLEKAKEEHKEKQCLKVKTFYYNATSLIFLKYDLDGGDVAYWITENLGYENEFIPFPARGWTSLKRKGYSEDKFNNLTTKQKSRSICEPEFSAYNMSHKFFSVFGAHIDLQGKSVSGLLPYKLPQGFCNTTAHNFVRYDPLLPTDSGWGYNPKDNRQYFMSQRFETFVIVSMRNERSRNYFAIFGFVPLKSIEDERANKAKSVRYCFLRKYRSDLNELHEPYMLAKSGDYKLAVQGNETARREPSSTTTGRKTTTATSAELSTVSDAVKNRRTSPEPLSEATATPGEGANASVNSESVHGNEGAHYESSTAMAAPLTMDVISISSNMINESSTDNPGAATTSGKAGDGPNDHYYDDQIQDKYGNHRKKIDELPVGTILGGQFKLVELVQSHATLGLTYNAINQAGDGFIIKVDDEKNVLSFVRSEAAFLQAVLKVNTQEFFVEIVHSAKFQKIVYFATRFRPGPSLHDCLCAMKDEKFSPGTAVRVAYWVLKGLEATHSLNYLMRRIDPNVIKFDVAQRQIYFSDLSSTRIDPAKIKIEAPVRWAGSNYYGPLMHHSGKSIGARHDLESLVYLLVDMTVGRLPWEGTPPDMMGSVKRQTTTDQSAFADCPPQYAAMFTYVSCLSESDKIQYSTIYSKMEQTWNLHGVKNLNDPYDWEQHMKPAMEQ</sequence>
<comment type="caution">
    <text evidence="5">The sequence shown here is derived from an EMBL/GenBank/DDBJ whole genome shotgun (WGS) entry which is preliminary data.</text>
</comment>
<feature type="compositionally biased region" description="Polar residues" evidence="2">
    <location>
        <begin position="402"/>
        <end position="412"/>
    </location>
</feature>
<keyword evidence="6" id="KW-1185">Reference proteome</keyword>
<dbReference type="InterPro" id="IPR050235">
    <property type="entry name" value="CK1_Ser-Thr_kinase"/>
</dbReference>
<evidence type="ECO:0000256" key="2">
    <source>
        <dbReference type="SAM" id="MobiDB-lite"/>
    </source>
</evidence>
<dbReference type="GO" id="GO:0004672">
    <property type="term" value="F:protein kinase activity"/>
    <property type="evidence" value="ECO:0007669"/>
    <property type="project" value="InterPro"/>
</dbReference>
<proteinExistence type="predicted"/>
<protein>
    <recommendedName>
        <fullName evidence="4">Protein kinase domain-containing protein</fullName>
    </recommendedName>
</protein>
<dbReference type="PANTHER" id="PTHR11909">
    <property type="entry name" value="CASEIN KINASE-RELATED"/>
    <property type="match status" value="1"/>
</dbReference>
<evidence type="ECO:0000259" key="4">
    <source>
        <dbReference type="PROSITE" id="PS50011"/>
    </source>
</evidence>
<feature type="signal peptide" evidence="3">
    <location>
        <begin position="1"/>
        <end position="20"/>
    </location>
</feature>
<dbReference type="InterPro" id="IPR000719">
    <property type="entry name" value="Prot_kinase_dom"/>
</dbReference>
<feature type="compositionally biased region" description="Low complexity" evidence="2">
    <location>
        <begin position="314"/>
        <end position="327"/>
    </location>
</feature>
<feature type="chain" id="PRO_5041264008" description="Protein kinase domain-containing protein" evidence="3">
    <location>
        <begin position="21"/>
        <end position="735"/>
    </location>
</feature>
<gene>
    <name evidence="5" type="ORF">QR680_006511</name>
</gene>
<reference evidence="5" key="1">
    <citation type="submission" date="2023-06" db="EMBL/GenBank/DDBJ databases">
        <title>Genomic analysis of the entomopathogenic nematode Steinernema hermaphroditum.</title>
        <authorList>
            <person name="Schwarz E.M."/>
            <person name="Heppert J.K."/>
            <person name="Baniya A."/>
            <person name="Schwartz H.T."/>
            <person name="Tan C.-H."/>
            <person name="Antoshechkin I."/>
            <person name="Sternberg P.W."/>
            <person name="Goodrich-Blair H."/>
            <person name="Dillman A.R."/>
        </authorList>
    </citation>
    <scope>NUCLEOTIDE SEQUENCE</scope>
    <source>
        <strain evidence="5">PS9179</strain>
        <tissue evidence="5">Whole animal</tissue>
    </source>
</reference>
<feature type="domain" description="Protein kinase" evidence="4">
    <location>
        <begin position="440"/>
        <end position="735"/>
    </location>
</feature>
<dbReference type="Proteomes" id="UP001175271">
    <property type="component" value="Unassembled WGS sequence"/>
</dbReference>
<name>A0AA39HWZ0_9BILA</name>
<dbReference type="PROSITE" id="PS50011">
    <property type="entry name" value="PROTEIN_KINASE_DOM"/>
    <property type="match status" value="1"/>
</dbReference>
<dbReference type="AlphaFoldDB" id="A0AA39HWZ0"/>
<dbReference type="InterPro" id="IPR011009">
    <property type="entry name" value="Kinase-like_dom_sf"/>
</dbReference>
<evidence type="ECO:0000256" key="1">
    <source>
        <dbReference type="SAM" id="Coils"/>
    </source>
</evidence>
<dbReference type="SUPFAM" id="SSF56112">
    <property type="entry name" value="Protein kinase-like (PK-like)"/>
    <property type="match status" value="1"/>
</dbReference>
<accession>A0AA39HWZ0</accession>